<dbReference type="EMBL" id="MHSQ01000034">
    <property type="protein sequence ID" value="OHA46176.1"/>
    <property type="molecule type" value="Genomic_DNA"/>
</dbReference>
<evidence type="ECO:0008006" key="4">
    <source>
        <dbReference type="Google" id="ProtNLM"/>
    </source>
</evidence>
<dbReference type="STRING" id="1802338.A2541_00625"/>
<organism evidence="2 3">
    <name type="scientific">Candidatus Taylorbacteria bacterium RIFOXYD2_FULL_36_9</name>
    <dbReference type="NCBI Taxonomy" id="1802338"/>
    <lineage>
        <taxon>Bacteria</taxon>
        <taxon>Candidatus Tayloriibacteriota</taxon>
    </lineage>
</organism>
<accession>A0A1G2PCV7</accession>
<reference evidence="2 3" key="1">
    <citation type="journal article" date="2016" name="Nat. Commun.">
        <title>Thousands of microbial genomes shed light on interconnected biogeochemical processes in an aquifer system.</title>
        <authorList>
            <person name="Anantharaman K."/>
            <person name="Brown C.T."/>
            <person name="Hug L.A."/>
            <person name="Sharon I."/>
            <person name="Castelle C.J."/>
            <person name="Probst A.J."/>
            <person name="Thomas B.C."/>
            <person name="Singh A."/>
            <person name="Wilkins M.J."/>
            <person name="Karaoz U."/>
            <person name="Brodie E.L."/>
            <person name="Williams K.H."/>
            <person name="Hubbard S.S."/>
            <person name="Banfield J.F."/>
        </authorList>
    </citation>
    <scope>NUCLEOTIDE SEQUENCE [LARGE SCALE GENOMIC DNA]</scope>
</reference>
<keyword evidence="1" id="KW-0812">Transmembrane</keyword>
<comment type="caution">
    <text evidence="2">The sequence shown here is derived from an EMBL/GenBank/DDBJ whole genome shotgun (WGS) entry which is preliminary data.</text>
</comment>
<gene>
    <name evidence="2" type="ORF">A2541_00625</name>
</gene>
<protein>
    <recommendedName>
        <fullName evidence="4">POTRA domain-containing protein</fullName>
    </recommendedName>
</protein>
<name>A0A1G2PCV7_9BACT</name>
<dbReference type="AlphaFoldDB" id="A0A1G2PCV7"/>
<evidence type="ECO:0000256" key="1">
    <source>
        <dbReference type="SAM" id="Phobius"/>
    </source>
</evidence>
<dbReference type="Proteomes" id="UP000176965">
    <property type="component" value="Unassembled WGS sequence"/>
</dbReference>
<proteinExistence type="predicted"/>
<sequence length="278" mass="31957">MSAIRNPNLGPSQLRTKRRRLFFVRLVIIIFFLLVVIFGLAIFSGNEKVKIQTIIVSGNTTISSDAILAIANRDMTGRYGYLFAKNNFIIFPRFQIKESILKEFKTVKDVNISWTGWQKISIIISERRPHSVWCRNDINVVERECLFVDKEGYIYSQAPTFSGSMFIKNYGNISTSTDPLGQYFLPTKTYIQIFTLIDNLDQNNLKVIAVSFDGFDYKFVLEMGPTIIFNDKNSFDSSFANLFSAIETKNLDLIKEADNINYIDLRFDNKIVIGKKIK</sequence>
<evidence type="ECO:0000313" key="2">
    <source>
        <dbReference type="EMBL" id="OHA46176.1"/>
    </source>
</evidence>
<feature type="transmembrane region" description="Helical" evidence="1">
    <location>
        <begin position="21"/>
        <end position="43"/>
    </location>
</feature>
<keyword evidence="1" id="KW-0472">Membrane</keyword>
<keyword evidence="1" id="KW-1133">Transmembrane helix</keyword>
<evidence type="ECO:0000313" key="3">
    <source>
        <dbReference type="Proteomes" id="UP000176965"/>
    </source>
</evidence>